<sequence length="418" mass="45307">MKNNQWDTKYEWKAIILLTLGFGLVGLDRWIMAPLAPSIMRDLNLSYQDIGLIFGALGLTWGIFSIIMGNISDKIGHRKILIFSLIFFSLTSGFSGSAMGLVSLIFIRSLMGVAEGAFCPTSFAATALAAKPKRRGAMQGLQQSGYALFGLGLGPIIATQLLLVVPSWREVFWIVAIPGFIISFLMYFVIREPKDTPAAKLPEFQIHPTQEKVNWVQLLKTRNVLLSMAGLFCTMSCIFVVSAMLPMYLENFLKLKPQEMGYVVSAIGFGGFLGQFLVPTLSDWIGRKAAAILGFSGSAIFIMLFMKLDANIPMLFMSMLALSFFSFGLVALLTGPIAAESAPVGLVASSIGLVVGSGEIFGGGIAPVISGMIAQHYGIQNIFYLSLAGVLLGVVLSFFLIETAPRKILNIEPNPTLD</sequence>
<dbReference type="InterPro" id="IPR011701">
    <property type="entry name" value="MFS"/>
</dbReference>
<dbReference type="SUPFAM" id="SSF103473">
    <property type="entry name" value="MFS general substrate transporter"/>
    <property type="match status" value="1"/>
</dbReference>
<organism evidence="7 8">
    <name type="scientific">Acinetobacter wuhouensis</name>
    <dbReference type="NCBI Taxonomy" id="1879050"/>
    <lineage>
        <taxon>Bacteria</taxon>
        <taxon>Pseudomonadati</taxon>
        <taxon>Pseudomonadota</taxon>
        <taxon>Gammaproteobacteria</taxon>
        <taxon>Moraxellales</taxon>
        <taxon>Moraxellaceae</taxon>
        <taxon>Acinetobacter</taxon>
    </lineage>
</organism>
<dbReference type="AlphaFoldDB" id="A0A4Q7ALZ2"/>
<dbReference type="Proteomes" id="UP000293863">
    <property type="component" value="Unassembled WGS sequence"/>
</dbReference>
<feature type="transmembrane region" description="Helical" evidence="5">
    <location>
        <begin position="314"/>
        <end position="334"/>
    </location>
</feature>
<comment type="subcellular location">
    <subcellularLocation>
        <location evidence="1">Membrane</location>
        <topology evidence="1">Multi-pass membrane protein</topology>
    </subcellularLocation>
</comment>
<protein>
    <submittedName>
        <fullName evidence="7">MFS transporter</fullName>
    </submittedName>
</protein>
<feature type="transmembrane region" description="Helical" evidence="5">
    <location>
        <begin position="171"/>
        <end position="190"/>
    </location>
</feature>
<feature type="transmembrane region" description="Helical" evidence="5">
    <location>
        <begin position="144"/>
        <end position="165"/>
    </location>
</feature>
<feature type="transmembrane region" description="Helical" evidence="5">
    <location>
        <begin position="290"/>
        <end position="308"/>
    </location>
</feature>
<feature type="transmembrane region" description="Helical" evidence="5">
    <location>
        <begin position="260"/>
        <end position="278"/>
    </location>
</feature>
<feature type="transmembrane region" description="Helical" evidence="5">
    <location>
        <begin position="382"/>
        <end position="401"/>
    </location>
</feature>
<dbReference type="PANTHER" id="PTHR23508">
    <property type="entry name" value="CARBOXYLIC ACID TRANSPORTER PROTEIN HOMOLOG"/>
    <property type="match status" value="1"/>
</dbReference>
<evidence type="ECO:0000313" key="8">
    <source>
        <dbReference type="Proteomes" id="UP000293863"/>
    </source>
</evidence>
<feature type="transmembrane region" description="Helical" evidence="5">
    <location>
        <begin position="80"/>
        <end position="107"/>
    </location>
</feature>
<accession>A0A4Q7ALZ2</accession>
<keyword evidence="2 5" id="KW-0812">Transmembrane</keyword>
<evidence type="ECO:0000256" key="3">
    <source>
        <dbReference type="ARBA" id="ARBA00022989"/>
    </source>
</evidence>
<evidence type="ECO:0000256" key="5">
    <source>
        <dbReference type="SAM" id="Phobius"/>
    </source>
</evidence>
<dbReference type="Pfam" id="PF07690">
    <property type="entry name" value="MFS_1"/>
    <property type="match status" value="1"/>
</dbReference>
<dbReference type="RefSeq" id="WP_130168648.1">
    <property type="nucleotide sequence ID" value="NZ_SGSQ01000018.1"/>
</dbReference>
<gene>
    <name evidence="7" type="ORF">EXU28_11940</name>
</gene>
<dbReference type="PANTHER" id="PTHR23508:SF10">
    <property type="entry name" value="CARBOXYLIC ACID TRANSPORTER PROTEIN HOMOLOG"/>
    <property type="match status" value="1"/>
</dbReference>
<feature type="transmembrane region" description="Helical" evidence="5">
    <location>
        <begin position="50"/>
        <end position="68"/>
    </location>
</feature>
<keyword evidence="4 5" id="KW-0472">Membrane</keyword>
<keyword evidence="8" id="KW-1185">Reference proteome</keyword>
<comment type="caution">
    <text evidence="7">The sequence shown here is derived from an EMBL/GenBank/DDBJ whole genome shotgun (WGS) entry which is preliminary data.</text>
</comment>
<feature type="transmembrane region" description="Helical" evidence="5">
    <location>
        <begin position="113"/>
        <end position="132"/>
    </location>
</feature>
<dbReference type="Gene3D" id="1.20.1250.20">
    <property type="entry name" value="MFS general substrate transporter like domains"/>
    <property type="match status" value="2"/>
</dbReference>
<evidence type="ECO:0000313" key="7">
    <source>
        <dbReference type="EMBL" id="RZG45316.1"/>
    </source>
</evidence>
<dbReference type="GO" id="GO:0046943">
    <property type="term" value="F:carboxylic acid transmembrane transporter activity"/>
    <property type="evidence" value="ECO:0007669"/>
    <property type="project" value="TreeGrafter"/>
</dbReference>
<dbReference type="GO" id="GO:0005886">
    <property type="term" value="C:plasma membrane"/>
    <property type="evidence" value="ECO:0007669"/>
    <property type="project" value="TreeGrafter"/>
</dbReference>
<evidence type="ECO:0000256" key="4">
    <source>
        <dbReference type="ARBA" id="ARBA00023136"/>
    </source>
</evidence>
<feature type="domain" description="Major facilitator superfamily (MFS) profile" evidence="6">
    <location>
        <begin position="14"/>
        <end position="405"/>
    </location>
</feature>
<dbReference type="EMBL" id="SGSQ01000018">
    <property type="protein sequence ID" value="RZG45316.1"/>
    <property type="molecule type" value="Genomic_DNA"/>
</dbReference>
<dbReference type="PROSITE" id="PS50850">
    <property type="entry name" value="MFS"/>
    <property type="match status" value="1"/>
</dbReference>
<dbReference type="InterPro" id="IPR036259">
    <property type="entry name" value="MFS_trans_sf"/>
</dbReference>
<name>A0A4Q7ALZ2_9GAMM</name>
<evidence type="ECO:0000256" key="2">
    <source>
        <dbReference type="ARBA" id="ARBA00022692"/>
    </source>
</evidence>
<feature type="transmembrane region" description="Helical" evidence="5">
    <location>
        <begin position="12"/>
        <end position="30"/>
    </location>
</feature>
<proteinExistence type="predicted"/>
<keyword evidence="3 5" id="KW-1133">Transmembrane helix</keyword>
<dbReference type="InterPro" id="IPR020846">
    <property type="entry name" value="MFS_dom"/>
</dbReference>
<evidence type="ECO:0000256" key="1">
    <source>
        <dbReference type="ARBA" id="ARBA00004141"/>
    </source>
</evidence>
<reference evidence="7 8" key="1">
    <citation type="submission" date="2019-02" db="EMBL/GenBank/DDBJ databases">
        <title>The Batch Genome Submission of Acinetobacter spp. strains.</title>
        <authorList>
            <person name="Qin J."/>
            <person name="Hu Y."/>
            <person name="Ye H."/>
            <person name="Wei L."/>
            <person name="Feng Y."/>
            <person name="Zong Z."/>
        </authorList>
    </citation>
    <scope>NUCLEOTIDE SEQUENCE [LARGE SCALE GENOMIC DNA]</scope>
    <source>
        <strain evidence="7 8">WCHAW060049</strain>
    </source>
</reference>
<feature type="transmembrane region" description="Helical" evidence="5">
    <location>
        <begin position="224"/>
        <end position="248"/>
    </location>
</feature>
<feature type="transmembrane region" description="Helical" evidence="5">
    <location>
        <begin position="346"/>
        <end position="370"/>
    </location>
</feature>
<evidence type="ECO:0000259" key="6">
    <source>
        <dbReference type="PROSITE" id="PS50850"/>
    </source>
</evidence>